<protein>
    <recommendedName>
        <fullName evidence="3">Phorbol-ester/DAG-type domain-containing protein</fullName>
    </recommendedName>
</protein>
<evidence type="ECO:0000259" key="3">
    <source>
        <dbReference type="PROSITE" id="PS50081"/>
    </source>
</evidence>
<feature type="domain" description="Phorbol-ester/DAG-type" evidence="3">
    <location>
        <begin position="1"/>
        <end position="46"/>
    </location>
</feature>
<feature type="region of interest" description="Disordered" evidence="2">
    <location>
        <begin position="56"/>
        <end position="77"/>
    </location>
</feature>
<sequence length="219" mass="24324">MANKCNLCGKFLSTSTDGAKCIKCVMVYHRSCAPGFDARNTSKWMCQLCREKCSATKKSPTTDNTATTDEPFLDANMTTGDVTTPLSLAEEIRLLRVEMASARRQMTSFRHEITQLNLSMANFNKRVDAVEKRVSLVEQQITQNNTHRNESSSLINTIDELKAELNDREQEDLLNDIEIAGLPENQGENVIHLTSLIVKKIGVDINANDIGTSVVGVAW</sequence>
<evidence type="ECO:0000313" key="4">
    <source>
        <dbReference type="EMBL" id="CAH2108881.1"/>
    </source>
</evidence>
<comment type="caution">
    <text evidence="4">The sequence shown here is derived from an EMBL/GenBank/DDBJ whole genome shotgun (WGS) entry which is preliminary data.</text>
</comment>
<dbReference type="InterPro" id="IPR002219">
    <property type="entry name" value="PKC_DAG/PE"/>
</dbReference>
<proteinExistence type="predicted"/>
<evidence type="ECO:0000313" key="5">
    <source>
        <dbReference type="Proteomes" id="UP001153954"/>
    </source>
</evidence>
<feature type="coiled-coil region" evidence="1">
    <location>
        <begin position="113"/>
        <end position="171"/>
    </location>
</feature>
<reference evidence="4" key="1">
    <citation type="submission" date="2022-03" db="EMBL/GenBank/DDBJ databases">
        <authorList>
            <person name="Tunstrom K."/>
        </authorList>
    </citation>
    <scope>NUCLEOTIDE SEQUENCE</scope>
</reference>
<dbReference type="EMBL" id="CAKOGL010000043">
    <property type="protein sequence ID" value="CAH2108881.1"/>
    <property type="molecule type" value="Genomic_DNA"/>
</dbReference>
<dbReference type="AlphaFoldDB" id="A0AAU9VFN9"/>
<dbReference type="Proteomes" id="UP001153954">
    <property type="component" value="Unassembled WGS sequence"/>
</dbReference>
<dbReference type="Gene3D" id="3.30.40.10">
    <property type="entry name" value="Zinc/RING finger domain, C3HC4 (zinc finger)"/>
    <property type="match status" value="1"/>
</dbReference>
<dbReference type="InterPro" id="IPR013083">
    <property type="entry name" value="Znf_RING/FYVE/PHD"/>
</dbReference>
<keyword evidence="5" id="KW-1185">Reference proteome</keyword>
<keyword evidence="1" id="KW-0175">Coiled coil</keyword>
<organism evidence="4 5">
    <name type="scientific">Euphydryas editha</name>
    <name type="common">Edith's checkerspot</name>
    <dbReference type="NCBI Taxonomy" id="104508"/>
    <lineage>
        <taxon>Eukaryota</taxon>
        <taxon>Metazoa</taxon>
        <taxon>Ecdysozoa</taxon>
        <taxon>Arthropoda</taxon>
        <taxon>Hexapoda</taxon>
        <taxon>Insecta</taxon>
        <taxon>Pterygota</taxon>
        <taxon>Neoptera</taxon>
        <taxon>Endopterygota</taxon>
        <taxon>Lepidoptera</taxon>
        <taxon>Glossata</taxon>
        <taxon>Ditrysia</taxon>
        <taxon>Papilionoidea</taxon>
        <taxon>Nymphalidae</taxon>
        <taxon>Nymphalinae</taxon>
        <taxon>Euphydryas</taxon>
    </lineage>
</organism>
<gene>
    <name evidence="4" type="ORF">EEDITHA_LOCUS22777</name>
</gene>
<evidence type="ECO:0000256" key="2">
    <source>
        <dbReference type="SAM" id="MobiDB-lite"/>
    </source>
</evidence>
<name>A0AAU9VFN9_EUPED</name>
<accession>A0AAU9VFN9</accession>
<dbReference type="PROSITE" id="PS50081">
    <property type="entry name" value="ZF_DAG_PE_2"/>
    <property type="match status" value="1"/>
</dbReference>
<feature type="compositionally biased region" description="Polar residues" evidence="2">
    <location>
        <begin position="56"/>
        <end position="68"/>
    </location>
</feature>
<dbReference type="CDD" id="cd15489">
    <property type="entry name" value="PHD_SF"/>
    <property type="match status" value="1"/>
</dbReference>
<evidence type="ECO:0000256" key="1">
    <source>
        <dbReference type="SAM" id="Coils"/>
    </source>
</evidence>